<proteinExistence type="predicted"/>
<protein>
    <submittedName>
        <fullName evidence="2">Uncharacterized protein</fullName>
    </submittedName>
</protein>
<feature type="compositionally biased region" description="Basic residues" evidence="1">
    <location>
        <begin position="358"/>
        <end position="370"/>
    </location>
</feature>
<keyword evidence="3" id="KW-1185">Reference proteome</keyword>
<organism evidence="2 3">
    <name type="scientific">Symbiodinium pilosum</name>
    <name type="common">Dinoflagellate</name>
    <dbReference type="NCBI Taxonomy" id="2952"/>
    <lineage>
        <taxon>Eukaryota</taxon>
        <taxon>Sar</taxon>
        <taxon>Alveolata</taxon>
        <taxon>Dinophyceae</taxon>
        <taxon>Suessiales</taxon>
        <taxon>Symbiodiniaceae</taxon>
        <taxon>Symbiodinium</taxon>
    </lineage>
</organism>
<dbReference type="Proteomes" id="UP000649617">
    <property type="component" value="Unassembled WGS sequence"/>
</dbReference>
<evidence type="ECO:0000256" key="1">
    <source>
        <dbReference type="SAM" id="MobiDB-lite"/>
    </source>
</evidence>
<dbReference type="AlphaFoldDB" id="A0A812WV01"/>
<feature type="non-terminal residue" evidence="2">
    <location>
        <position position="1"/>
    </location>
</feature>
<sequence>ASKSDLEKGASCTAEGLAGHCSDGFKQSGLAILVQSPPDTSPPLGEVESGVRAEEETEETDPGHFILSNSVSAEVQKIEAVVVSSTAAADATAATEAPSTDLMSRMMGGLPSWGMFSAAESEDEVHNAWGEQDSEEMLGQRALELHQARGIELPGVPIETSAQARLAKRKQKAKAQAKRKAHLEVTNAEATGSHLFAGTSSMMSMLSNFTSMGRAVSSNADEEEVHNAWGDDTDSKLVERAAELEQARGIVVPMPQVQSTGRERLAKRRQKAQKQNNETVVVEADTAEPTSAGRVTASFFAAAATGIVQFQRLLNLTSSGEDEIDEVFCIWGEDDTPERYKERVVEMELARSDQSARLPHHRVIRQRRKGGTSPTKKDQDDPFLLDLQEQIE</sequence>
<feature type="region of interest" description="Disordered" evidence="1">
    <location>
        <begin position="349"/>
        <end position="392"/>
    </location>
</feature>
<comment type="caution">
    <text evidence="2">The sequence shown here is derived from an EMBL/GenBank/DDBJ whole genome shotgun (WGS) entry which is preliminary data.</text>
</comment>
<name>A0A812WV01_SYMPI</name>
<evidence type="ECO:0000313" key="2">
    <source>
        <dbReference type="EMBL" id="CAE7704165.1"/>
    </source>
</evidence>
<evidence type="ECO:0000313" key="3">
    <source>
        <dbReference type="Proteomes" id="UP000649617"/>
    </source>
</evidence>
<dbReference type="OrthoDB" id="434611at2759"/>
<feature type="region of interest" description="Disordered" evidence="1">
    <location>
        <begin position="32"/>
        <end position="63"/>
    </location>
</feature>
<reference evidence="2" key="1">
    <citation type="submission" date="2021-02" db="EMBL/GenBank/DDBJ databases">
        <authorList>
            <person name="Dougan E. K."/>
            <person name="Rhodes N."/>
            <person name="Thang M."/>
            <person name="Chan C."/>
        </authorList>
    </citation>
    <scope>NUCLEOTIDE SEQUENCE</scope>
</reference>
<dbReference type="EMBL" id="CAJNIZ010044887">
    <property type="protein sequence ID" value="CAE7704165.1"/>
    <property type="molecule type" value="Genomic_DNA"/>
</dbReference>
<accession>A0A812WV01</accession>
<gene>
    <name evidence="2" type="ORF">SPIL2461_LOCUS19847</name>
</gene>